<dbReference type="SUPFAM" id="SSF50341">
    <property type="entry name" value="CheW-like"/>
    <property type="match status" value="1"/>
</dbReference>
<dbReference type="PANTHER" id="PTHR22617">
    <property type="entry name" value="CHEMOTAXIS SENSOR HISTIDINE KINASE-RELATED"/>
    <property type="match status" value="1"/>
</dbReference>
<evidence type="ECO:0000256" key="3">
    <source>
        <dbReference type="ARBA" id="ARBA00022490"/>
    </source>
</evidence>
<evidence type="ECO:0000313" key="7">
    <source>
        <dbReference type="Proteomes" id="UP001523392"/>
    </source>
</evidence>
<comment type="subcellular location">
    <subcellularLocation>
        <location evidence="1">Cytoplasm</location>
    </subcellularLocation>
</comment>
<sequence length="233" mass="24736">MAPDSPLDPCWQTVGLGGDASCPQLPAHGHCHNCPKHAAAASVLLNRPAPAGYLEEWTGHVARRGAFSGLSAEAGAGAEGAAALSVVIFRLGTEWLALPSRLLEEVTEMRRVHSLPRRRSNVVLGVVNIHGGLLICVSLAILLGLAPGPPPTDRRAELQRRMLVIGRDSGRFVFPAEEVHGIQRVPADSLRPAPATVARAASSYTRHVLPWQGRSVGHLDAELLLDGLNRSIA</sequence>
<evidence type="ECO:0000256" key="2">
    <source>
        <dbReference type="ARBA" id="ARBA00021483"/>
    </source>
</evidence>
<dbReference type="SMART" id="SM00260">
    <property type="entry name" value="CheW"/>
    <property type="match status" value="1"/>
</dbReference>
<feature type="domain" description="CheW-like" evidence="5">
    <location>
        <begin position="83"/>
        <end position="230"/>
    </location>
</feature>
<keyword evidence="4" id="KW-0472">Membrane</keyword>
<keyword evidence="4" id="KW-0812">Transmembrane</keyword>
<dbReference type="Gene3D" id="2.30.30.40">
    <property type="entry name" value="SH3 Domains"/>
    <property type="match status" value="1"/>
</dbReference>
<reference evidence="6 7" key="1">
    <citation type="submission" date="2021-12" db="EMBL/GenBank/DDBJ databases">
        <title>Siccirubricoccus leaddurans sp. nov., a high concentration Zn2+ tolerance bacterium.</title>
        <authorList>
            <person name="Cao Y."/>
        </authorList>
    </citation>
    <scope>NUCLEOTIDE SEQUENCE [LARGE SCALE GENOMIC DNA]</scope>
    <source>
        <strain evidence="6 7">KC 17139</strain>
    </source>
</reference>
<keyword evidence="3" id="KW-0963">Cytoplasm</keyword>
<name>A0ABT1D7P9_9PROT</name>
<dbReference type="InterPro" id="IPR039315">
    <property type="entry name" value="CheW"/>
</dbReference>
<dbReference type="EMBL" id="JAFIRR010000111">
    <property type="protein sequence ID" value="MCO6417948.1"/>
    <property type="molecule type" value="Genomic_DNA"/>
</dbReference>
<protein>
    <recommendedName>
        <fullName evidence="2">Chemotaxis protein CheW</fullName>
    </recommendedName>
</protein>
<dbReference type="InterPro" id="IPR036061">
    <property type="entry name" value="CheW-like_dom_sf"/>
</dbReference>
<organism evidence="6 7">
    <name type="scientific">Siccirubricoccus soli</name>
    <dbReference type="NCBI Taxonomy" id="2899147"/>
    <lineage>
        <taxon>Bacteria</taxon>
        <taxon>Pseudomonadati</taxon>
        <taxon>Pseudomonadota</taxon>
        <taxon>Alphaproteobacteria</taxon>
        <taxon>Acetobacterales</taxon>
        <taxon>Roseomonadaceae</taxon>
        <taxon>Siccirubricoccus</taxon>
    </lineage>
</organism>
<dbReference type="Gene3D" id="2.40.50.180">
    <property type="entry name" value="CheA-289, Domain 4"/>
    <property type="match status" value="1"/>
</dbReference>
<evidence type="ECO:0000256" key="1">
    <source>
        <dbReference type="ARBA" id="ARBA00004496"/>
    </source>
</evidence>
<dbReference type="RefSeq" id="WP_252954580.1">
    <property type="nucleotide sequence ID" value="NZ_JAFIRR010000111.1"/>
</dbReference>
<keyword evidence="4" id="KW-1133">Transmembrane helix</keyword>
<dbReference type="PROSITE" id="PS50851">
    <property type="entry name" value="CHEW"/>
    <property type="match status" value="1"/>
</dbReference>
<evidence type="ECO:0000256" key="4">
    <source>
        <dbReference type="SAM" id="Phobius"/>
    </source>
</evidence>
<gene>
    <name evidence="6" type="ORF">JYK14_17530</name>
</gene>
<dbReference type="PANTHER" id="PTHR22617:SF45">
    <property type="entry name" value="CHEMOTAXIS PROTEIN CHEW"/>
    <property type="match status" value="1"/>
</dbReference>
<evidence type="ECO:0000259" key="5">
    <source>
        <dbReference type="PROSITE" id="PS50851"/>
    </source>
</evidence>
<dbReference type="InterPro" id="IPR002545">
    <property type="entry name" value="CheW-lke_dom"/>
</dbReference>
<evidence type="ECO:0000313" key="6">
    <source>
        <dbReference type="EMBL" id="MCO6417948.1"/>
    </source>
</evidence>
<proteinExistence type="predicted"/>
<comment type="caution">
    <text evidence="6">The sequence shown here is derived from an EMBL/GenBank/DDBJ whole genome shotgun (WGS) entry which is preliminary data.</text>
</comment>
<accession>A0ABT1D7P9</accession>
<dbReference type="Proteomes" id="UP001523392">
    <property type="component" value="Unassembled WGS sequence"/>
</dbReference>
<keyword evidence="7" id="KW-1185">Reference proteome</keyword>
<feature type="transmembrane region" description="Helical" evidence="4">
    <location>
        <begin position="122"/>
        <end position="146"/>
    </location>
</feature>
<dbReference type="Pfam" id="PF01584">
    <property type="entry name" value="CheW"/>
    <property type="match status" value="1"/>
</dbReference>